<dbReference type="InterPro" id="IPR022966">
    <property type="entry name" value="RNase_II/R_CS"/>
</dbReference>
<dbReference type="GO" id="GO:0008859">
    <property type="term" value="F:exoribonuclease II activity"/>
    <property type="evidence" value="ECO:0007669"/>
    <property type="project" value="UniProtKB-EC"/>
</dbReference>
<evidence type="ECO:0000256" key="4">
    <source>
        <dbReference type="ARBA" id="ARBA00022722"/>
    </source>
</evidence>
<feature type="domain" description="S1 motif" evidence="10">
    <location>
        <begin position="676"/>
        <end position="757"/>
    </location>
</feature>
<feature type="compositionally biased region" description="Basic and acidic residues" evidence="9">
    <location>
        <begin position="7"/>
        <end position="19"/>
    </location>
</feature>
<dbReference type="SMART" id="SM00955">
    <property type="entry name" value="RNB"/>
    <property type="match status" value="1"/>
</dbReference>
<dbReference type="InterPro" id="IPR004476">
    <property type="entry name" value="RNase_II/RNase_R"/>
</dbReference>
<dbReference type="InterPro" id="IPR011805">
    <property type="entry name" value="RNase_R"/>
</dbReference>
<dbReference type="Pfam" id="PF17876">
    <property type="entry name" value="CSD2"/>
    <property type="match status" value="1"/>
</dbReference>
<evidence type="ECO:0000256" key="3">
    <source>
        <dbReference type="ARBA" id="ARBA00022490"/>
    </source>
</evidence>
<evidence type="ECO:0000259" key="10">
    <source>
        <dbReference type="PROSITE" id="PS50126"/>
    </source>
</evidence>
<feature type="compositionally biased region" description="Basic and acidic residues" evidence="9">
    <location>
        <begin position="815"/>
        <end position="832"/>
    </location>
</feature>
<dbReference type="InterPro" id="IPR003029">
    <property type="entry name" value="S1_domain"/>
</dbReference>
<dbReference type="Pfam" id="PF00575">
    <property type="entry name" value="S1"/>
    <property type="match status" value="1"/>
</dbReference>
<evidence type="ECO:0000313" key="11">
    <source>
        <dbReference type="EMBL" id="MFC4362385.1"/>
    </source>
</evidence>
<dbReference type="InterPro" id="IPR013223">
    <property type="entry name" value="RNase_B_OB_dom"/>
</dbReference>
<dbReference type="NCBIfam" id="TIGR02063">
    <property type="entry name" value="RNase_R"/>
    <property type="match status" value="1"/>
</dbReference>
<keyword evidence="5 8" id="KW-0378">Hydrolase</keyword>
<feature type="compositionally biased region" description="Basic residues" evidence="9">
    <location>
        <begin position="859"/>
        <end position="874"/>
    </location>
</feature>
<dbReference type="InterPro" id="IPR040476">
    <property type="entry name" value="CSD2"/>
</dbReference>
<protein>
    <recommendedName>
        <fullName evidence="8">Ribonuclease R</fullName>
        <shortName evidence="8">RNase R</shortName>
        <ecNumber evidence="8">3.1.13.1</ecNumber>
    </recommendedName>
</protein>
<keyword evidence="4 8" id="KW-0540">Nuclease</keyword>
<evidence type="ECO:0000256" key="6">
    <source>
        <dbReference type="ARBA" id="ARBA00022839"/>
    </source>
</evidence>
<dbReference type="InterPro" id="IPR011129">
    <property type="entry name" value="CSD"/>
</dbReference>
<evidence type="ECO:0000256" key="2">
    <source>
        <dbReference type="ARBA" id="ARBA00004496"/>
    </source>
</evidence>
<accession>A0ABV8V582</accession>
<dbReference type="CDD" id="cd04471">
    <property type="entry name" value="S1_RNase_R"/>
    <property type="match status" value="1"/>
</dbReference>
<evidence type="ECO:0000256" key="9">
    <source>
        <dbReference type="SAM" id="MobiDB-lite"/>
    </source>
</evidence>
<evidence type="ECO:0000313" key="12">
    <source>
        <dbReference type="Proteomes" id="UP001595840"/>
    </source>
</evidence>
<dbReference type="EC" id="3.1.13.1" evidence="8"/>
<dbReference type="EMBL" id="JBHSCX010000006">
    <property type="protein sequence ID" value="MFC4362385.1"/>
    <property type="molecule type" value="Genomic_DNA"/>
</dbReference>
<dbReference type="PROSITE" id="PS50126">
    <property type="entry name" value="S1"/>
    <property type="match status" value="1"/>
</dbReference>
<feature type="region of interest" description="Disordered" evidence="9">
    <location>
        <begin position="1"/>
        <end position="21"/>
    </location>
</feature>
<keyword evidence="3 8" id="KW-0963">Cytoplasm</keyword>
<dbReference type="Pfam" id="PF00773">
    <property type="entry name" value="RNB"/>
    <property type="match status" value="1"/>
</dbReference>
<dbReference type="Pfam" id="PF08206">
    <property type="entry name" value="OB_RNB"/>
    <property type="match status" value="1"/>
</dbReference>
<dbReference type="InterPro" id="IPR050180">
    <property type="entry name" value="RNR_Ribonuclease"/>
</dbReference>
<dbReference type="SMART" id="SM00357">
    <property type="entry name" value="CSP"/>
    <property type="match status" value="1"/>
</dbReference>
<feature type="region of interest" description="Disordered" evidence="9">
    <location>
        <begin position="767"/>
        <end position="874"/>
    </location>
</feature>
<dbReference type="SUPFAM" id="SSF50249">
    <property type="entry name" value="Nucleic acid-binding proteins"/>
    <property type="match status" value="4"/>
</dbReference>
<gene>
    <name evidence="8 11" type="primary">rnr</name>
    <name evidence="11" type="ORF">ACFOX3_08725</name>
</gene>
<keyword evidence="7 8" id="KW-0694">RNA-binding</keyword>
<comment type="catalytic activity">
    <reaction evidence="1 8">
        <text>Exonucleolytic cleavage in the 3'- to 5'-direction to yield nucleoside 5'-phosphates.</text>
        <dbReference type="EC" id="3.1.13.1"/>
    </reaction>
</comment>
<comment type="function">
    <text evidence="8">3'-5' exoribonuclease that releases 5'-nucleoside monophosphates and is involved in maturation of structured RNAs.</text>
</comment>
<organism evidence="11 12">
    <name type="scientific">Simiduia curdlanivorans</name>
    <dbReference type="NCBI Taxonomy" id="1492769"/>
    <lineage>
        <taxon>Bacteria</taxon>
        <taxon>Pseudomonadati</taxon>
        <taxon>Pseudomonadota</taxon>
        <taxon>Gammaproteobacteria</taxon>
        <taxon>Cellvibrionales</taxon>
        <taxon>Cellvibrionaceae</taxon>
        <taxon>Simiduia</taxon>
    </lineage>
</organism>
<evidence type="ECO:0000256" key="7">
    <source>
        <dbReference type="ARBA" id="ARBA00022884"/>
    </source>
</evidence>
<dbReference type="InterPro" id="IPR001900">
    <property type="entry name" value="RNase_II/R"/>
</dbReference>
<dbReference type="Proteomes" id="UP001595840">
    <property type="component" value="Unassembled WGS sequence"/>
</dbReference>
<dbReference type="RefSeq" id="WP_290260577.1">
    <property type="nucleotide sequence ID" value="NZ_JAUFQG010000004.1"/>
</dbReference>
<feature type="compositionally biased region" description="Basic residues" evidence="9">
    <location>
        <begin position="833"/>
        <end position="849"/>
    </location>
</feature>
<comment type="similarity">
    <text evidence="8">Belongs to the RNR ribonuclease family. RNase R subfamily.</text>
</comment>
<dbReference type="NCBIfam" id="TIGR00358">
    <property type="entry name" value="3_prime_RNase"/>
    <property type="match status" value="1"/>
</dbReference>
<dbReference type="PANTHER" id="PTHR23355:SF9">
    <property type="entry name" value="DIS3-LIKE EXONUCLEASE 2"/>
    <property type="match status" value="1"/>
</dbReference>
<dbReference type="SMART" id="SM00316">
    <property type="entry name" value="S1"/>
    <property type="match status" value="2"/>
</dbReference>
<evidence type="ECO:0000256" key="8">
    <source>
        <dbReference type="HAMAP-Rule" id="MF_01895"/>
    </source>
</evidence>
<proteinExistence type="inferred from homology"/>
<comment type="caution">
    <text evidence="11">The sequence shown here is derived from an EMBL/GenBank/DDBJ whole genome shotgun (WGS) entry which is preliminary data.</text>
</comment>
<name>A0ABV8V582_9GAMM</name>
<dbReference type="Gene3D" id="2.40.50.140">
    <property type="entry name" value="Nucleic acid-binding proteins"/>
    <property type="match status" value="2"/>
</dbReference>
<keyword evidence="6 8" id="KW-0269">Exonuclease</keyword>
<comment type="subcellular location">
    <subcellularLocation>
        <location evidence="2 8">Cytoplasm</location>
    </subcellularLocation>
</comment>
<reference evidence="12" key="1">
    <citation type="journal article" date="2019" name="Int. J. Syst. Evol. Microbiol.">
        <title>The Global Catalogue of Microorganisms (GCM) 10K type strain sequencing project: providing services to taxonomists for standard genome sequencing and annotation.</title>
        <authorList>
            <consortium name="The Broad Institute Genomics Platform"/>
            <consortium name="The Broad Institute Genome Sequencing Center for Infectious Disease"/>
            <person name="Wu L."/>
            <person name="Ma J."/>
        </authorList>
    </citation>
    <scope>NUCLEOTIDE SEQUENCE [LARGE SCALE GENOMIC DNA]</scope>
    <source>
        <strain evidence="12">CECT 8570</strain>
    </source>
</reference>
<dbReference type="PANTHER" id="PTHR23355">
    <property type="entry name" value="RIBONUCLEASE"/>
    <property type="match status" value="1"/>
</dbReference>
<keyword evidence="12" id="KW-1185">Reference proteome</keyword>
<dbReference type="InterPro" id="IPR012340">
    <property type="entry name" value="NA-bd_OB-fold"/>
</dbReference>
<feature type="compositionally biased region" description="Basic and acidic residues" evidence="9">
    <location>
        <begin position="775"/>
        <end position="807"/>
    </location>
</feature>
<evidence type="ECO:0000256" key="1">
    <source>
        <dbReference type="ARBA" id="ARBA00001849"/>
    </source>
</evidence>
<sequence>MTKKKTPKNDPHASREAAKYDNPIPSREFIAEVLNGAAGPLNYDDLAYKLALTSDDDREALRRRLIAMERDGQLISNRKGGYAVINKVDLIRGRVQGHKDGYGFLIPAEGGEDIYLYNRQMQLVFDGDEVLVRISGTDNRGRTEGVIVEVLAHNTHQVVGKLVHEQGVAYVRPDNARLLHNILLAPEDMKGAVDGQLVVVEVTEQPGRRQVPRGRVIEILGNEFAPGMEIDVAIRSHGIPYMWPSSVKREAEVLPEQVDEQDKLARVDVRHLPFVTIDGEDARDFDDAVYCEPKKTGGWRLYVAIADVSHYVKIGSALDKEAIVRGTSVYFPDYVVPMLPEALSNGLCSLNPHVDRLCMVCEMTISSAGKISGYKFYEGVMHSHARLTYNQVGEALAADVDQRSTGRKIVDKILGRKKAENLALGDILPQVRELYALYKSLRVARDERGAIDFETVETRIIFDRDRKIERIVPVIRNDAHKLIEECMLAANVCAAKFLEKHKIPGLYRVHKGPADQKLENLREFLGELGLDLPGVGSPTPAAYQSVLKAIEGRPDAHVIQMVMLRSLSQAVYQPENLGHFGLGYTAYAHFTSPIRRYPDLLVHRAIRSVVRSSQESTQVQRVSGAVDLPKAKIYPYGIEDLLVLGEGCSQNERRADEATREVMSWLKCEFLQDRVGESFEGVVSGVTGFGLFVELKDLYTDGLVHVTSLPHDYYHYDAAHHRMVGERTRQVFQLGDSLRVKVVRVDLDERKVDFELEEVLTKRKPGLPKKAAKNLRQDVKKKGRTQADKKAGKSVAKKADKAPDKKPGKARASKAKPEKAATTKKSGAEGKKPSAKKPARKASVSRRKAATTGVAKPSVKAKRAAKPKKKTPRD</sequence>
<dbReference type="PROSITE" id="PS01175">
    <property type="entry name" value="RIBONUCLEASE_II"/>
    <property type="match status" value="1"/>
</dbReference>
<dbReference type="HAMAP" id="MF_01895">
    <property type="entry name" value="RNase_R"/>
    <property type="match status" value="1"/>
</dbReference>
<evidence type="ECO:0000256" key="5">
    <source>
        <dbReference type="ARBA" id="ARBA00022801"/>
    </source>
</evidence>